<comment type="catalytic activity">
    <reaction evidence="1">
        <text>[L-4-(L-arginin-2-N-yl)aspartate](n) + H2O = [L-4-(L-arginin-2-N-yl)aspartate](n-1) + L-4-(L-arginin-2-N-yl)aspartate</text>
        <dbReference type="Rhea" id="RHEA:12845"/>
        <dbReference type="Rhea" id="RHEA-COMP:13728"/>
        <dbReference type="Rhea" id="RHEA-COMP:13734"/>
        <dbReference type="ChEBI" id="CHEBI:15377"/>
        <dbReference type="ChEBI" id="CHEBI:137986"/>
        <dbReference type="ChEBI" id="CHEBI:137991"/>
        <dbReference type="EC" id="3.4.15.6"/>
    </reaction>
</comment>
<protein>
    <recommendedName>
        <fullName evidence="5">Cyanophycinase</fullName>
        <ecNumber evidence="4">3.4.15.6</ecNumber>
    </recommendedName>
</protein>
<dbReference type="GO" id="GO:0008241">
    <property type="term" value="F:peptidyl-dipeptidase activity"/>
    <property type="evidence" value="ECO:0007669"/>
    <property type="project" value="UniProtKB-EC"/>
</dbReference>
<dbReference type="Proteomes" id="UP000235162">
    <property type="component" value="Unassembled WGS sequence"/>
</dbReference>
<dbReference type="PANTHER" id="PTHR36175:SF1">
    <property type="entry name" value="CYANOPHYCINASE"/>
    <property type="match status" value="1"/>
</dbReference>
<accession>A0AAP8MI21</accession>
<keyword evidence="6" id="KW-0645">Protease</keyword>
<organism evidence="9 10">
    <name type="scientific">Halioglobus japonicus</name>
    <dbReference type="NCBI Taxonomy" id="930805"/>
    <lineage>
        <taxon>Bacteria</taxon>
        <taxon>Pseudomonadati</taxon>
        <taxon>Pseudomonadota</taxon>
        <taxon>Gammaproteobacteria</taxon>
        <taxon>Cellvibrionales</taxon>
        <taxon>Halieaceae</taxon>
        <taxon>Halioglobus</taxon>
    </lineage>
</organism>
<evidence type="ECO:0000313" key="9">
    <source>
        <dbReference type="EMBL" id="PLW88089.1"/>
    </source>
</evidence>
<dbReference type="CDD" id="cd03145">
    <property type="entry name" value="GAT1_cyanophycinase"/>
    <property type="match status" value="1"/>
</dbReference>
<dbReference type="NCBIfam" id="TIGR02069">
    <property type="entry name" value="cyanophycinase"/>
    <property type="match status" value="1"/>
</dbReference>
<dbReference type="SUPFAM" id="SSF52317">
    <property type="entry name" value="Class I glutamine amidotransferase-like"/>
    <property type="match status" value="1"/>
</dbReference>
<dbReference type="Gene3D" id="3.40.50.880">
    <property type="match status" value="1"/>
</dbReference>
<evidence type="ECO:0000256" key="5">
    <source>
        <dbReference type="ARBA" id="ARBA00015719"/>
    </source>
</evidence>
<name>A0AAP8MI21_9GAMM</name>
<keyword evidence="8" id="KW-0720">Serine protease</keyword>
<reference evidence="9 10" key="1">
    <citation type="submission" date="2018-01" db="EMBL/GenBank/DDBJ databases">
        <title>The draft genome sequence of Halioglobus japonicus S1-36.</title>
        <authorList>
            <person name="Du Z.-J."/>
            <person name="Shi M.-J."/>
        </authorList>
    </citation>
    <scope>NUCLEOTIDE SEQUENCE [LARGE SCALE GENOMIC DNA]</scope>
    <source>
        <strain evidence="9 10">S1-36</strain>
    </source>
</reference>
<evidence type="ECO:0000256" key="3">
    <source>
        <dbReference type="ARBA" id="ARBA00006534"/>
    </source>
</evidence>
<comment type="caution">
    <text evidence="9">The sequence shown here is derived from an EMBL/GenBank/DDBJ whole genome shotgun (WGS) entry which is preliminary data.</text>
</comment>
<sequence length="411" mass="43655">MWVLLLCSLPVAAAPAEANANKGTLVIAGGAVRADNADVFGAFIRALPANGPVVIVPAASGQPSRSARDVADSLTAFGVNADRLTVFPVALRDDSTTEDVDESRWQEHAWDEQRVALVRDAAGFWFTGGDQMRIVSLLRSESGQLSPLLSLIHQRLQAGAVVGGTSAGAAIMSERMITGGDSFTALIEPGPVDYEAIEEQESGHLSMTAGLGFLSQGLVDQHFDRKARLGRLVRALDLADAAWGYGVDEDTAMVVELASGRASVVGSGSITVLDAGNARYHWPGPQLARTLQLSLYPAGSRFDLATGKPLTIVGDPTVGEEYFGHSLRAGGGMAFPNQTLEQMLGNDLLDNRAAQELRRWSIDARGQALVYVFRQTAQSAGYWGRVAGASRYTITAVDFSIDRIQVTAPTD</sequence>
<evidence type="ECO:0000256" key="1">
    <source>
        <dbReference type="ARBA" id="ARBA00001092"/>
    </source>
</evidence>
<evidence type="ECO:0000313" key="10">
    <source>
        <dbReference type="Proteomes" id="UP000235162"/>
    </source>
</evidence>
<evidence type="ECO:0000256" key="4">
    <source>
        <dbReference type="ARBA" id="ARBA00013115"/>
    </source>
</evidence>
<keyword evidence="10" id="KW-1185">Reference proteome</keyword>
<dbReference type="InterPro" id="IPR011811">
    <property type="entry name" value="Peptidase_S51_cyanophycinase"/>
</dbReference>
<dbReference type="Pfam" id="PF03575">
    <property type="entry name" value="Peptidase_S51"/>
    <property type="match status" value="1"/>
</dbReference>
<evidence type="ECO:0000256" key="2">
    <source>
        <dbReference type="ARBA" id="ARBA00002039"/>
    </source>
</evidence>
<dbReference type="InterPro" id="IPR029062">
    <property type="entry name" value="Class_I_gatase-like"/>
</dbReference>
<proteinExistence type="inferred from homology"/>
<dbReference type="KEGG" id="hja:BST95_12285"/>
<gene>
    <name evidence="9" type="ORF">C0029_05885</name>
</gene>
<dbReference type="GO" id="GO:0008236">
    <property type="term" value="F:serine-type peptidase activity"/>
    <property type="evidence" value="ECO:0007669"/>
    <property type="project" value="UniProtKB-KW"/>
</dbReference>
<evidence type="ECO:0000256" key="7">
    <source>
        <dbReference type="ARBA" id="ARBA00022801"/>
    </source>
</evidence>
<keyword evidence="7" id="KW-0378">Hydrolase</keyword>
<dbReference type="AlphaFoldDB" id="A0AAP8MI21"/>
<dbReference type="InterPro" id="IPR005320">
    <property type="entry name" value="Peptidase_S51"/>
</dbReference>
<evidence type="ECO:0000256" key="6">
    <source>
        <dbReference type="ARBA" id="ARBA00022670"/>
    </source>
</evidence>
<dbReference type="PANTHER" id="PTHR36175">
    <property type="entry name" value="CYANOPHYCINASE"/>
    <property type="match status" value="1"/>
</dbReference>
<comment type="similarity">
    <text evidence="3">Belongs to the peptidase S51 family.</text>
</comment>
<dbReference type="EMBL" id="PKUR01000001">
    <property type="protein sequence ID" value="PLW88089.1"/>
    <property type="molecule type" value="Genomic_DNA"/>
</dbReference>
<dbReference type="GO" id="GO:0006508">
    <property type="term" value="P:proteolysis"/>
    <property type="evidence" value="ECO:0007669"/>
    <property type="project" value="UniProtKB-KW"/>
</dbReference>
<evidence type="ECO:0000256" key="8">
    <source>
        <dbReference type="ARBA" id="ARBA00022825"/>
    </source>
</evidence>
<dbReference type="EC" id="3.4.15.6" evidence="4"/>
<comment type="function">
    <text evidence="2">Exopeptidase that catalyzes the hydrolytic cleavage of multi-L-arginyl-poly-L-aspartic acid (cyanophycin; a water-insoluble reserve polymer) into aspartate-arginine dipeptides.</text>
</comment>